<dbReference type="Proteomes" id="UP000242917">
    <property type="component" value="Chromosome I"/>
</dbReference>
<evidence type="ECO:0000313" key="2">
    <source>
        <dbReference type="EMBL" id="AUG47083.1"/>
    </source>
</evidence>
<evidence type="ECO:0000259" key="1">
    <source>
        <dbReference type="Pfam" id="PF01978"/>
    </source>
</evidence>
<dbReference type="KEGG" id="hta:BVU17_05910"/>
<organism evidence="2 3">
    <name type="scientific">Haloarcula taiwanensis</name>
    <dbReference type="NCBI Taxonomy" id="1932004"/>
    <lineage>
        <taxon>Archaea</taxon>
        <taxon>Methanobacteriati</taxon>
        <taxon>Methanobacteriota</taxon>
        <taxon>Stenosarchaea group</taxon>
        <taxon>Halobacteria</taxon>
        <taxon>Halobacteriales</taxon>
        <taxon>Haloarculaceae</taxon>
        <taxon>Haloarcula</taxon>
    </lineage>
</organism>
<gene>
    <name evidence="2" type="ORF">BVU17_05910</name>
</gene>
<protein>
    <submittedName>
        <fullName evidence="2">TrmB family transcriptional regulator</fullName>
    </submittedName>
</protein>
<accession>A0A2H4ZX94</accession>
<dbReference type="AlphaFoldDB" id="A0A2H4ZX94"/>
<feature type="domain" description="Transcription regulator TrmB N-terminal" evidence="1">
    <location>
        <begin position="11"/>
        <end position="74"/>
    </location>
</feature>
<dbReference type="PANTHER" id="PTHR34293">
    <property type="entry name" value="HTH-TYPE TRANSCRIPTIONAL REGULATOR TRMBL2"/>
    <property type="match status" value="1"/>
</dbReference>
<dbReference type="OrthoDB" id="30795at2157"/>
<dbReference type="Gene3D" id="1.10.10.10">
    <property type="entry name" value="Winged helix-like DNA-binding domain superfamily/Winged helix DNA-binding domain"/>
    <property type="match status" value="1"/>
</dbReference>
<dbReference type="InterPro" id="IPR051797">
    <property type="entry name" value="TrmB-like"/>
</dbReference>
<reference evidence="2 3" key="1">
    <citation type="submission" date="2017-01" db="EMBL/GenBank/DDBJ databases">
        <title>A Red Light-Sensitive Sensory Rhodopsin I From Haloarcula taiwanensis, A New Haloarchaeon Isolated From Taiwan.</title>
        <authorList>
            <person name="Yang C.-S."/>
            <person name="Han Y.-A."/>
            <person name="Chen P.-C."/>
            <person name="Ng W.V."/>
            <person name="Chen T.-W."/>
        </authorList>
    </citation>
    <scope>NUCLEOTIDE SEQUENCE [LARGE SCALE GENOMIC DNA]</scope>
    <source>
        <strain evidence="2 3">Taiwanensis</strain>
    </source>
</reference>
<dbReference type="InterPro" id="IPR036390">
    <property type="entry name" value="WH_DNA-bd_sf"/>
</dbReference>
<dbReference type="InterPro" id="IPR002831">
    <property type="entry name" value="Tscrpt_reg_TrmB_N"/>
</dbReference>
<evidence type="ECO:0000313" key="3">
    <source>
        <dbReference type="Proteomes" id="UP000242917"/>
    </source>
</evidence>
<dbReference type="InterPro" id="IPR036388">
    <property type="entry name" value="WH-like_DNA-bd_sf"/>
</dbReference>
<sequence length="282" mass="31623">MSDPADVFDLVGLTEYEATALEQLLSLGRTTAPNLAEASSIPKARVYGVLESLSDRGFIKVIPGRPKEYQPKSPGEILDRAVENRRQSYESFATDIDSYREAFLAEYEPRFERASEDISPTAELFHVVDVGEPSERETRRLYDDAEATLRVITNSFAYLDSVERALAETLDRGVEVSVLFLHPDELPAEKAAVQADIVDQLASEYPAVDLRFSTEKLPWRGTLVDPSMDYDSGEAILLVEEPDVPNHMRQAALTDNGSFVAGMQRYFDLIWEYESVDTARQT</sequence>
<dbReference type="PANTHER" id="PTHR34293:SF1">
    <property type="entry name" value="HTH-TYPE TRANSCRIPTIONAL REGULATOR TRMBL2"/>
    <property type="match status" value="1"/>
</dbReference>
<dbReference type="Pfam" id="PF01978">
    <property type="entry name" value="TrmB"/>
    <property type="match status" value="1"/>
</dbReference>
<dbReference type="EMBL" id="CP019154">
    <property type="protein sequence ID" value="AUG47083.1"/>
    <property type="molecule type" value="Genomic_DNA"/>
</dbReference>
<name>A0A2H4ZX94_9EURY</name>
<dbReference type="SUPFAM" id="SSF46785">
    <property type="entry name" value="Winged helix' DNA-binding domain"/>
    <property type="match status" value="1"/>
</dbReference>
<keyword evidence="3" id="KW-1185">Reference proteome</keyword>
<proteinExistence type="predicted"/>